<dbReference type="PANTHER" id="PTHR34252:SF1">
    <property type="entry name" value="CENTRIOLAR SATELLITE-ASSOCIATED TUBULIN POLYGLUTAMYLASE COMPLEX REGULATOR 1"/>
    <property type="match status" value="1"/>
</dbReference>
<comment type="function">
    <text evidence="8">Regulator of the tubulin polyglutamylase complex (TPGC) that controls cytoskeletal organization, nuclear shape, and cilium disassembly by balancing microtubule and actin assembly. Regulates the assembly and stability of the TPGC and thereby modulates polyglutamylation of the microtubule, which antagonizes MAP4 binding.</text>
</comment>
<dbReference type="AlphaFoldDB" id="T0R6D0"/>
<comment type="similarity">
    <text evidence="6">Belongs to the CSTPP1 family.</text>
</comment>
<keyword evidence="2" id="KW-0963">Cytoplasm</keyword>
<keyword evidence="4" id="KW-0493">Microtubule</keyword>
<dbReference type="SUPFAM" id="SSF47391">
    <property type="entry name" value="Dimerization-anchoring domain of cAMP-dependent PK regulatory subunit"/>
    <property type="match status" value="1"/>
</dbReference>
<sequence>MEGPPGTTPIGSHRARKVLRASLLLPEAAALESLPSLEYLERTSVKAFLEDALKQLLLERPESAARFFDKYFSRVLAMTHVEGRSFEFVDANLRNRLAFLALLDSALGHIDDAYEMTMDDFHQLAAANCHGLPRSLVAQACGHLLEPESSAVEIPFKRILTCFRACLIYNEFLAHVYHIYAEYARPEKKDAAALETADEKRRKDGAQAKLSEAVVAKVRDEHRGCHERFTCPALSVVEACLYTSSTFKQFCGAFVEHVAIDAAINELHSAHEKVGEAVFRLATGDATDGPDMDTLKQPRKTTKRRASSKAAKRG</sequence>
<dbReference type="GO" id="GO:0034451">
    <property type="term" value="C:centriolar satellite"/>
    <property type="evidence" value="ECO:0007669"/>
    <property type="project" value="UniProtKB-SubCell"/>
</dbReference>
<keyword evidence="11" id="KW-1185">Reference proteome</keyword>
<evidence type="ECO:0000256" key="9">
    <source>
        <dbReference type="SAM" id="MobiDB-lite"/>
    </source>
</evidence>
<reference evidence="10 11" key="1">
    <citation type="submission" date="2012-04" db="EMBL/GenBank/DDBJ databases">
        <title>The Genome Sequence of Saprolegnia declina VS20.</title>
        <authorList>
            <consortium name="The Broad Institute Genome Sequencing Platform"/>
            <person name="Russ C."/>
            <person name="Nusbaum C."/>
            <person name="Tyler B."/>
            <person name="van West P."/>
            <person name="Dieguez-Uribeondo J."/>
            <person name="de Bruijn I."/>
            <person name="Tripathy S."/>
            <person name="Jiang R."/>
            <person name="Young S.K."/>
            <person name="Zeng Q."/>
            <person name="Gargeya S."/>
            <person name="Fitzgerald M."/>
            <person name="Haas B."/>
            <person name="Abouelleil A."/>
            <person name="Alvarado L."/>
            <person name="Arachchi H.M."/>
            <person name="Berlin A."/>
            <person name="Chapman S.B."/>
            <person name="Goldberg J."/>
            <person name="Griggs A."/>
            <person name="Gujja S."/>
            <person name="Hansen M."/>
            <person name="Howarth C."/>
            <person name="Imamovic A."/>
            <person name="Larimer J."/>
            <person name="McCowen C."/>
            <person name="Montmayeur A."/>
            <person name="Murphy C."/>
            <person name="Neiman D."/>
            <person name="Pearson M."/>
            <person name="Priest M."/>
            <person name="Roberts A."/>
            <person name="Saif S."/>
            <person name="Shea T."/>
            <person name="Sisk P."/>
            <person name="Sykes S."/>
            <person name="Wortman J."/>
            <person name="Nusbaum C."/>
            <person name="Birren B."/>
        </authorList>
    </citation>
    <scope>NUCLEOTIDE SEQUENCE [LARGE SCALE GENOMIC DNA]</scope>
    <source>
        <strain evidence="10 11">VS20</strain>
    </source>
</reference>
<keyword evidence="5" id="KW-0206">Cytoskeleton</keyword>
<evidence type="ECO:0000256" key="1">
    <source>
        <dbReference type="ARBA" id="ARBA00004607"/>
    </source>
</evidence>
<evidence type="ECO:0000256" key="2">
    <source>
        <dbReference type="ARBA" id="ARBA00022490"/>
    </source>
</evidence>
<evidence type="ECO:0000256" key="4">
    <source>
        <dbReference type="ARBA" id="ARBA00022701"/>
    </source>
</evidence>
<evidence type="ECO:0000256" key="3">
    <source>
        <dbReference type="ARBA" id="ARBA00022553"/>
    </source>
</evidence>
<dbReference type="VEuPathDB" id="FungiDB:SDRG_17048"/>
<dbReference type="STRING" id="1156394.T0R6D0"/>
<evidence type="ECO:0000256" key="8">
    <source>
        <dbReference type="ARBA" id="ARBA00045673"/>
    </source>
</evidence>
<dbReference type="OrthoDB" id="197906at2759"/>
<keyword evidence="3" id="KW-0597">Phosphoprotein</keyword>
<comment type="subcellular location">
    <subcellularLocation>
        <location evidence="1">Cytoplasm</location>
        <location evidence="1">Cytoskeleton</location>
        <location evidence="1">Microtubule organizing center</location>
        <location evidence="1">Centrosome</location>
        <location evidence="1">Centriolar satellite</location>
    </subcellularLocation>
</comment>
<evidence type="ECO:0000256" key="5">
    <source>
        <dbReference type="ARBA" id="ARBA00023212"/>
    </source>
</evidence>
<organism evidence="10 11">
    <name type="scientific">Saprolegnia diclina (strain VS20)</name>
    <dbReference type="NCBI Taxonomy" id="1156394"/>
    <lineage>
        <taxon>Eukaryota</taxon>
        <taxon>Sar</taxon>
        <taxon>Stramenopiles</taxon>
        <taxon>Oomycota</taxon>
        <taxon>Saprolegniomycetes</taxon>
        <taxon>Saprolegniales</taxon>
        <taxon>Saprolegniaceae</taxon>
        <taxon>Saprolegnia</taxon>
    </lineage>
</organism>
<gene>
    <name evidence="10" type="ORF">SDRG_17048</name>
</gene>
<dbReference type="InterPro" id="IPR038968">
    <property type="entry name" value="CSTPP1"/>
</dbReference>
<evidence type="ECO:0000313" key="10">
    <source>
        <dbReference type="EMBL" id="EQC25072.1"/>
    </source>
</evidence>
<dbReference type="OMA" id="AMTHVEG"/>
<evidence type="ECO:0000256" key="7">
    <source>
        <dbReference type="ARBA" id="ARBA00033769"/>
    </source>
</evidence>
<name>T0R6D0_SAPDV</name>
<dbReference type="Proteomes" id="UP000030762">
    <property type="component" value="Unassembled WGS sequence"/>
</dbReference>
<evidence type="ECO:0000313" key="11">
    <source>
        <dbReference type="Proteomes" id="UP000030762"/>
    </source>
</evidence>
<proteinExistence type="inferred from homology"/>
<accession>T0R6D0</accession>
<feature type="compositionally biased region" description="Basic residues" evidence="9">
    <location>
        <begin position="297"/>
        <end position="314"/>
    </location>
</feature>
<dbReference type="GeneID" id="19957775"/>
<dbReference type="RefSeq" id="XP_008621502.1">
    <property type="nucleotide sequence ID" value="XM_008623280.1"/>
</dbReference>
<protein>
    <recommendedName>
        <fullName evidence="7">Centriolar satellite-associated tubulin polyglutamylase complex regulator 1</fullName>
    </recommendedName>
</protein>
<dbReference type="PANTHER" id="PTHR34252">
    <property type="entry name" value="UPF0705 PROTEIN C11ORF49"/>
    <property type="match status" value="1"/>
</dbReference>
<evidence type="ECO:0000256" key="6">
    <source>
        <dbReference type="ARBA" id="ARBA00033750"/>
    </source>
</evidence>
<dbReference type="GO" id="GO:0005874">
    <property type="term" value="C:microtubule"/>
    <property type="evidence" value="ECO:0007669"/>
    <property type="project" value="UniProtKB-KW"/>
</dbReference>
<dbReference type="InParanoid" id="T0R6D0"/>
<dbReference type="CDD" id="cd22959">
    <property type="entry name" value="DD_C11orf49"/>
    <property type="match status" value="1"/>
</dbReference>
<feature type="region of interest" description="Disordered" evidence="9">
    <location>
        <begin position="286"/>
        <end position="314"/>
    </location>
</feature>
<dbReference type="EMBL" id="JH767316">
    <property type="protein sequence ID" value="EQC25072.1"/>
    <property type="molecule type" value="Genomic_DNA"/>
</dbReference>